<gene>
    <name evidence="2" type="ORF">EZH22_20570</name>
</gene>
<sequence>MRAEGGQGARSYAYLPRLGGAGVRLDLAPPALDWAVGAKEGHLALADVDGVRLRFQAAKFAGSSFEMELSARDGTRLKIGSASRISLTGVRDQGPDYAAFVRAFHQARAQAGGPCLFRGGFPAWRFWLMAAMGAIALAGLAAVLGFALVERQWSFAMFLAAMSAFVVWPTAQLIWRNRPVTYQPDAIPAHLLPA</sequence>
<dbReference type="EMBL" id="CP063362">
    <property type="protein sequence ID" value="QRG05456.1"/>
    <property type="molecule type" value="Genomic_DNA"/>
</dbReference>
<proteinExistence type="predicted"/>
<keyword evidence="3" id="KW-1185">Reference proteome</keyword>
<evidence type="ECO:0000256" key="1">
    <source>
        <dbReference type="SAM" id="Phobius"/>
    </source>
</evidence>
<keyword evidence="1" id="KW-1133">Transmembrane helix</keyword>
<protein>
    <submittedName>
        <fullName evidence="2">Uncharacterized protein</fullName>
    </submittedName>
</protein>
<evidence type="ECO:0000313" key="2">
    <source>
        <dbReference type="EMBL" id="QRG05456.1"/>
    </source>
</evidence>
<evidence type="ECO:0000313" key="3">
    <source>
        <dbReference type="Proteomes" id="UP000596427"/>
    </source>
</evidence>
<keyword evidence="1" id="KW-0812">Transmembrane</keyword>
<reference evidence="2 3" key="1">
    <citation type="submission" date="2020-10" db="EMBL/GenBank/DDBJ databases">
        <title>Degradation of 1,4-Dioxane by Xanthobacter sp. YN2, via a Novel Group-2 Soluble Di-Iron Monooxygenase.</title>
        <authorList>
            <person name="Ma F."/>
            <person name="Wang Y."/>
            <person name="Yang J."/>
            <person name="Guo H."/>
            <person name="Su D."/>
            <person name="Yu L."/>
        </authorList>
    </citation>
    <scope>NUCLEOTIDE SEQUENCE [LARGE SCALE GENOMIC DNA]</scope>
    <source>
        <strain evidence="2 3">YN2</strain>
    </source>
</reference>
<dbReference type="RefSeq" id="WP_203192320.1">
    <property type="nucleotide sequence ID" value="NZ_CP063362.1"/>
</dbReference>
<keyword evidence="1" id="KW-0472">Membrane</keyword>
<accession>A0A974SGN8</accession>
<dbReference type="AlphaFoldDB" id="A0A974SGN8"/>
<dbReference type="Proteomes" id="UP000596427">
    <property type="component" value="Chromosome"/>
</dbReference>
<organism evidence="2 3">
    <name type="scientific">Xanthobacter dioxanivorans</name>
    <dbReference type="NCBI Taxonomy" id="2528964"/>
    <lineage>
        <taxon>Bacteria</taxon>
        <taxon>Pseudomonadati</taxon>
        <taxon>Pseudomonadota</taxon>
        <taxon>Alphaproteobacteria</taxon>
        <taxon>Hyphomicrobiales</taxon>
        <taxon>Xanthobacteraceae</taxon>
        <taxon>Xanthobacter</taxon>
    </lineage>
</organism>
<feature type="transmembrane region" description="Helical" evidence="1">
    <location>
        <begin position="155"/>
        <end position="175"/>
    </location>
</feature>
<name>A0A974SGN8_9HYPH</name>
<feature type="transmembrane region" description="Helical" evidence="1">
    <location>
        <begin position="126"/>
        <end position="149"/>
    </location>
</feature>
<dbReference type="KEGG" id="xdi:EZH22_20570"/>